<accession>A0ABY5AJI1</accession>
<evidence type="ECO:0000313" key="1">
    <source>
        <dbReference type="EMBL" id="USR89370.1"/>
    </source>
</evidence>
<sequence>MVTDILILSNGPGEVTTWVRPVVPEIRRQFPQARISLVLSPCPHASGREAAIARSYPEVDRVQGPEAFWPFLLWGKTAENWQWGQEGVVLFLGGDRLFPVLIGRRLGYRIVVYAEWQGQWYPWVDRFAMATPEAIAQAPRRYHHKLYPVGNLMADAAVARSPLPPLDSQHPGRIGFLPGSKALKLSLGVPLTLEIADYLQQQRPQLEFVIPVAPSLELEQLAAYANPDSNPALAALNWTSAQLIQDEAQFYLETRQGTRLRLHQEVPAHPCLKDCHLCITTVGANTAELAALGIPMVVLLPTHRLDVMRAWDGLPGLLANLPGLGSGFTQLFSWLAWQWLKRQSGGTRLAWANIWAGEQIVPEFLGQFPPSAIGDTVLDFLDHPEKLEQMRQKLREVSGRGGSAQKLVDLLDFKS</sequence>
<dbReference type="EMBL" id="CP098611">
    <property type="protein sequence ID" value="USR89370.1"/>
    <property type="molecule type" value="Genomic_DNA"/>
</dbReference>
<evidence type="ECO:0000313" key="2">
    <source>
        <dbReference type="Proteomes" id="UP001056708"/>
    </source>
</evidence>
<keyword evidence="2" id="KW-1185">Reference proteome</keyword>
<dbReference type="PANTHER" id="PTHR30372">
    <property type="entry name" value="LIPID-A-DISACCHARIDE SYNTHASE"/>
    <property type="match status" value="1"/>
</dbReference>
<reference evidence="1" key="1">
    <citation type="submission" date="2022-06" db="EMBL/GenBank/DDBJ databases">
        <title>Genome sequence of Phormidium yuhuli AB48 isolated from an industrial photobioreactor environment.</title>
        <authorList>
            <person name="Qiu Y."/>
            <person name="Noonan A.J.C."/>
            <person name="Dofher K."/>
            <person name="Koch M."/>
            <person name="Kieft B."/>
            <person name="Lin X."/>
            <person name="Ziels R.M."/>
            <person name="Hallam S.J."/>
        </authorList>
    </citation>
    <scope>NUCLEOTIDE SEQUENCE</scope>
    <source>
        <strain evidence="1">AB48</strain>
    </source>
</reference>
<protein>
    <submittedName>
        <fullName evidence="1">Lipid-A-disaccharide synthase</fullName>
    </submittedName>
</protein>
<dbReference type="InterPro" id="IPR003835">
    <property type="entry name" value="Glyco_trans_19"/>
</dbReference>
<name>A0ABY5AJI1_9CYAN</name>
<dbReference type="PANTHER" id="PTHR30372:SF6">
    <property type="entry name" value="LIPID-A-DISACCHARIDE SYNTHASE"/>
    <property type="match status" value="1"/>
</dbReference>
<gene>
    <name evidence="1" type="ORF">NEA10_10735</name>
</gene>
<dbReference type="RefSeq" id="WP_252659715.1">
    <property type="nucleotide sequence ID" value="NZ_CP098611.1"/>
</dbReference>
<proteinExistence type="predicted"/>
<organism evidence="1 2">
    <name type="scientific">Phormidium yuhuli AB48</name>
    <dbReference type="NCBI Taxonomy" id="2940671"/>
    <lineage>
        <taxon>Bacteria</taxon>
        <taxon>Bacillati</taxon>
        <taxon>Cyanobacteriota</taxon>
        <taxon>Cyanophyceae</taxon>
        <taxon>Oscillatoriophycideae</taxon>
        <taxon>Oscillatoriales</taxon>
        <taxon>Oscillatoriaceae</taxon>
        <taxon>Phormidium</taxon>
        <taxon>Phormidium yuhuli</taxon>
    </lineage>
</organism>
<dbReference type="SUPFAM" id="SSF53756">
    <property type="entry name" value="UDP-Glycosyltransferase/glycogen phosphorylase"/>
    <property type="match status" value="1"/>
</dbReference>
<dbReference type="Proteomes" id="UP001056708">
    <property type="component" value="Chromosome"/>
</dbReference>